<feature type="region of interest" description="Disordered" evidence="5">
    <location>
        <begin position="257"/>
        <end position="280"/>
    </location>
</feature>
<name>A0A3Q3EBP6_9LABR</name>
<dbReference type="GeneID" id="109999258"/>
<feature type="domain" description="Immunoglobulin" evidence="8">
    <location>
        <begin position="26"/>
        <end position="115"/>
    </location>
</feature>
<dbReference type="Ensembl" id="ENSLBET00000005139.1">
    <property type="protein sequence ID" value="ENSLBEP00000004870.1"/>
    <property type="gene ID" value="ENSLBEG00000003765.1"/>
</dbReference>
<keyword evidence="6" id="KW-0812">Transmembrane</keyword>
<reference evidence="9" key="1">
    <citation type="submission" date="2025-08" db="UniProtKB">
        <authorList>
            <consortium name="Ensembl"/>
        </authorList>
    </citation>
    <scope>IDENTIFICATION</scope>
</reference>
<dbReference type="PANTHER" id="PTHR12080:SF125">
    <property type="entry name" value="CD48 ANTIGEN-LIKE"/>
    <property type="match status" value="1"/>
</dbReference>
<dbReference type="AlphaFoldDB" id="A0A3Q3EBP6"/>
<reference evidence="9" key="2">
    <citation type="submission" date="2025-09" db="UniProtKB">
        <authorList>
            <consortium name="Ensembl"/>
        </authorList>
    </citation>
    <scope>IDENTIFICATION</scope>
</reference>
<evidence type="ECO:0000256" key="2">
    <source>
        <dbReference type="ARBA" id="ARBA00022729"/>
    </source>
</evidence>
<dbReference type="InterPro" id="IPR013783">
    <property type="entry name" value="Ig-like_fold"/>
</dbReference>
<dbReference type="STRING" id="56723.ENSLBEP00000004870"/>
<keyword evidence="10" id="KW-1185">Reference proteome</keyword>
<evidence type="ECO:0000256" key="7">
    <source>
        <dbReference type="SAM" id="SignalP"/>
    </source>
</evidence>
<keyword evidence="2 7" id="KW-0732">Signal</keyword>
<evidence type="ECO:0000313" key="10">
    <source>
        <dbReference type="Proteomes" id="UP000261660"/>
    </source>
</evidence>
<evidence type="ECO:0000256" key="1">
    <source>
        <dbReference type="ARBA" id="ARBA00004370"/>
    </source>
</evidence>
<protein>
    <submittedName>
        <fullName evidence="9">Uncharacterized LOC109999258</fullName>
    </submittedName>
</protein>
<dbReference type="InterPro" id="IPR003599">
    <property type="entry name" value="Ig_sub"/>
</dbReference>
<evidence type="ECO:0000256" key="6">
    <source>
        <dbReference type="SAM" id="Phobius"/>
    </source>
</evidence>
<keyword evidence="4" id="KW-0325">Glycoprotein</keyword>
<dbReference type="GO" id="GO:0016020">
    <property type="term" value="C:membrane"/>
    <property type="evidence" value="ECO:0007669"/>
    <property type="project" value="UniProtKB-SubCell"/>
</dbReference>
<feature type="signal peptide" evidence="7">
    <location>
        <begin position="1"/>
        <end position="19"/>
    </location>
</feature>
<dbReference type="SMART" id="SM00409">
    <property type="entry name" value="IG"/>
    <property type="match status" value="1"/>
</dbReference>
<feature type="transmembrane region" description="Helical" evidence="6">
    <location>
        <begin position="213"/>
        <end position="230"/>
    </location>
</feature>
<organism evidence="9 10">
    <name type="scientific">Labrus bergylta</name>
    <name type="common">ballan wrasse</name>
    <dbReference type="NCBI Taxonomy" id="56723"/>
    <lineage>
        <taxon>Eukaryota</taxon>
        <taxon>Metazoa</taxon>
        <taxon>Chordata</taxon>
        <taxon>Craniata</taxon>
        <taxon>Vertebrata</taxon>
        <taxon>Euteleostomi</taxon>
        <taxon>Actinopterygii</taxon>
        <taxon>Neopterygii</taxon>
        <taxon>Teleostei</taxon>
        <taxon>Neoteleostei</taxon>
        <taxon>Acanthomorphata</taxon>
        <taxon>Eupercaria</taxon>
        <taxon>Labriformes</taxon>
        <taxon>Labridae</taxon>
        <taxon>Labrus</taxon>
    </lineage>
</organism>
<dbReference type="GeneTree" id="ENSGT00610000086518"/>
<dbReference type="InterPro" id="IPR036179">
    <property type="entry name" value="Ig-like_dom_sf"/>
</dbReference>
<dbReference type="PANTHER" id="PTHR12080">
    <property type="entry name" value="SIGNALING LYMPHOCYTIC ACTIVATION MOLECULE"/>
    <property type="match status" value="1"/>
</dbReference>
<sequence>MGPSVMSMFVAGWVCVSLAAESEDPGAPLYMKVGDDVILKPSPTSGPITRIEWKYNKNLAAFWIGIGEEFDIFVPGHLNLSTGALTITGLRRNDTGSYSAEISGKKAGVTQLIVLSPVPKPTVEKECDLGGNTCDLTCDGNTAGAEPVIYKWNFGHTEKRTQVKKNDTDRFSEFICEVQNPVSNESSQPVQNPMLKLPDPEAGWMENLNIQKGVIVFVCLLFVVLLLLVAHRMKAGMWFFQKESLPWEADFWRKQESPPRAAAEYNGTTSQMTDEETPMT</sequence>
<dbReference type="InParanoid" id="A0A3Q3EBP6"/>
<comment type="subcellular location">
    <subcellularLocation>
        <location evidence="1">Membrane</location>
    </subcellularLocation>
</comment>
<accession>A0A3Q3EBP6</accession>
<dbReference type="InterPro" id="IPR015631">
    <property type="entry name" value="CD2/SLAM_rcpt"/>
</dbReference>
<dbReference type="OrthoDB" id="9427418at2759"/>
<keyword evidence="6" id="KW-1133">Transmembrane helix</keyword>
<dbReference type="Gene3D" id="2.60.40.10">
    <property type="entry name" value="Immunoglobulins"/>
    <property type="match status" value="2"/>
</dbReference>
<dbReference type="Proteomes" id="UP000261660">
    <property type="component" value="Unplaced"/>
</dbReference>
<feature type="chain" id="PRO_5018716648" evidence="7">
    <location>
        <begin position="20"/>
        <end position="280"/>
    </location>
</feature>
<evidence type="ECO:0000256" key="4">
    <source>
        <dbReference type="ARBA" id="ARBA00023180"/>
    </source>
</evidence>
<evidence type="ECO:0000256" key="5">
    <source>
        <dbReference type="SAM" id="MobiDB-lite"/>
    </source>
</evidence>
<evidence type="ECO:0000256" key="3">
    <source>
        <dbReference type="ARBA" id="ARBA00023136"/>
    </source>
</evidence>
<keyword evidence="3 6" id="KW-0472">Membrane</keyword>
<dbReference type="SUPFAM" id="SSF48726">
    <property type="entry name" value="Immunoglobulin"/>
    <property type="match status" value="1"/>
</dbReference>
<evidence type="ECO:0000259" key="8">
    <source>
        <dbReference type="SMART" id="SM00409"/>
    </source>
</evidence>
<evidence type="ECO:0000313" key="9">
    <source>
        <dbReference type="Ensembl" id="ENSLBEP00000004870.1"/>
    </source>
</evidence>
<dbReference type="RefSeq" id="XP_020509928.1">
    <property type="nucleotide sequence ID" value="XM_020654272.3"/>
</dbReference>
<proteinExistence type="predicted"/>